<keyword evidence="3" id="KW-1133">Transmembrane helix</keyword>
<evidence type="ECO:0000256" key="1">
    <source>
        <dbReference type="ARBA" id="ARBA00022574"/>
    </source>
</evidence>
<reference evidence="4 5" key="1">
    <citation type="submission" date="2016-05" db="EMBL/GenBank/DDBJ databases">
        <title>First whole genome sequencing of Entamoeba histolytica HM1:IMSS-clone-6.</title>
        <authorList>
            <person name="Mukherjee Avik.K."/>
            <person name="Izumyama S."/>
            <person name="Nakada-Tsukui K."/>
            <person name="Nozaki T."/>
        </authorList>
    </citation>
    <scope>NUCLEOTIDE SEQUENCE [LARGE SCALE GENOMIC DNA]</scope>
    <source>
        <strain evidence="4 5">HM1:IMSS clone 6</strain>
    </source>
</reference>
<dbReference type="AlphaFoldDB" id="A0A5K1UX16"/>
<gene>
    <name evidence="4" type="ORF">CL6EHI_044580</name>
</gene>
<dbReference type="EMBL" id="BDEQ01000001">
    <property type="protein sequence ID" value="GAT91755.1"/>
    <property type="molecule type" value="Genomic_DNA"/>
</dbReference>
<dbReference type="VEuPathDB" id="AmoebaDB:EHI_044580"/>
<feature type="transmembrane region" description="Helical" evidence="3">
    <location>
        <begin position="230"/>
        <end position="252"/>
    </location>
</feature>
<dbReference type="Proteomes" id="UP000078387">
    <property type="component" value="Unassembled WGS sequence"/>
</dbReference>
<name>A0A5K1UX16_ENTHI</name>
<dbReference type="SUPFAM" id="SSF50978">
    <property type="entry name" value="WD40 repeat-like"/>
    <property type="match status" value="1"/>
</dbReference>
<evidence type="ECO:0000256" key="2">
    <source>
        <dbReference type="ARBA" id="ARBA00022737"/>
    </source>
</evidence>
<dbReference type="VEuPathDB" id="AmoebaDB:EHI8A_218450"/>
<keyword evidence="3" id="KW-0472">Membrane</keyword>
<dbReference type="VEuPathDB" id="AmoebaDB:EHI7A_054430"/>
<proteinExistence type="predicted"/>
<dbReference type="PANTHER" id="PTHR11227">
    <property type="entry name" value="WD-REPEAT PROTEIN INTERACTING WITH PHOSPHOINOSIDES WIPI -RELATED"/>
    <property type="match status" value="1"/>
</dbReference>
<dbReference type="VEuPathDB" id="AmoebaDB:EHI5A_088470"/>
<keyword evidence="3" id="KW-0812">Transmembrane</keyword>
<dbReference type="InterPro" id="IPR036322">
    <property type="entry name" value="WD40_repeat_dom_sf"/>
</dbReference>
<protein>
    <submittedName>
        <fullName evidence="4">Uncharacterized protein</fullName>
    </submittedName>
</protein>
<evidence type="ECO:0000256" key="3">
    <source>
        <dbReference type="SAM" id="Phobius"/>
    </source>
</evidence>
<organism evidence="4 5">
    <name type="scientific">Entamoeba histolytica</name>
    <dbReference type="NCBI Taxonomy" id="5759"/>
    <lineage>
        <taxon>Eukaryota</taxon>
        <taxon>Amoebozoa</taxon>
        <taxon>Evosea</taxon>
        <taxon>Archamoebae</taxon>
        <taxon>Mastigamoebida</taxon>
        <taxon>Entamoebidae</taxon>
        <taxon>Entamoeba</taxon>
    </lineage>
</organism>
<dbReference type="InterPro" id="IPR048720">
    <property type="entry name" value="PROPPIN"/>
</dbReference>
<evidence type="ECO:0000313" key="4">
    <source>
        <dbReference type="EMBL" id="GAT91755.1"/>
    </source>
</evidence>
<accession>A0A5K1UX16</accession>
<keyword evidence="2" id="KW-0677">Repeat</keyword>
<comment type="caution">
    <text evidence="4">The sequence shown here is derived from an EMBL/GenBank/DDBJ whole genome shotgun (WGS) entry which is preliminary data.</text>
</comment>
<dbReference type="OMA" id="RYPTCAN"/>
<evidence type="ECO:0000313" key="5">
    <source>
        <dbReference type="Proteomes" id="UP000078387"/>
    </source>
</evidence>
<sequence>MEPIEVLAYSIDEEGKTIGLGTSYGFVVYGFEKKDPYVRFKKILGHGIGLISVYKSSNIVAYVGGGKNPYSKLNDVEVWDDRTSSIVFKKKFESDICGISLKKNFFIVALKNVMYVYKLSTGFCTTILTSPNLDGIFAYYEKTELLLTLSEESGCINMYCLKSGSPEIETIQTNIKCFKYPISNISIDPSGKFAVVFCIKTQYFHFIDLQTKQIYYKISNQGTTIKKQPFILLSPAILVAVTGGCATFYDILKNKKNKFYIMKLDKAAPPAIAFLTTWQQGGPKLHIIDKNGKVNIYEVLVNPDLEVSTTNILTKALL</sequence>
<dbReference type="VEuPathDB" id="AmoebaDB:KM1_104740"/>
<keyword evidence="1" id="KW-0853">WD repeat</keyword>